<reference evidence="3 4" key="1">
    <citation type="submission" date="2020-02" db="EMBL/GenBank/DDBJ databases">
        <title>Bacillus aquiflavi sp. nov., isolated from yellow water of strong flavor Chinese baijiu in Yibin region of China.</title>
        <authorList>
            <person name="Xie J."/>
        </authorList>
    </citation>
    <scope>NUCLEOTIDE SEQUENCE [LARGE SCALE GENOMIC DNA]</scope>
    <source>
        <strain evidence="3 4">3H-10</strain>
    </source>
</reference>
<accession>A0A6B3W0M0</accession>
<feature type="signal peptide" evidence="1">
    <location>
        <begin position="1"/>
        <end position="21"/>
    </location>
</feature>
<dbReference type="Gene3D" id="3.90.1720.10">
    <property type="entry name" value="endopeptidase domain like (from Nostoc punctiforme)"/>
    <property type="match status" value="1"/>
</dbReference>
<dbReference type="EMBL" id="JAAIWN010000044">
    <property type="protein sequence ID" value="NEY82732.1"/>
    <property type="molecule type" value="Genomic_DNA"/>
</dbReference>
<dbReference type="Proteomes" id="UP000570010">
    <property type="component" value="Unassembled WGS sequence"/>
</dbReference>
<comment type="caution">
    <text evidence="3">The sequence shown here is derived from an EMBL/GenBank/DDBJ whole genome shotgun (WGS) entry which is preliminary data.</text>
</comment>
<proteinExistence type="predicted"/>
<evidence type="ECO:0000313" key="5">
    <source>
        <dbReference type="Proteomes" id="UP000570010"/>
    </source>
</evidence>
<dbReference type="Proteomes" id="UP000472971">
    <property type="component" value="Unassembled WGS sequence"/>
</dbReference>
<keyword evidence="4" id="KW-1185">Reference proteome</keyword>
<protein>
    <recommendedName>
        <fullName evidence="6">YycO</fullName>
    </recommendedName>
</protein>
<feature type="chain" id="PRO_5036383662" description="YycO" evidence="1">
    <location>
        <begin position="22"/>
        <end position="243"/>
    </location>
</feature>
<dbReference type="AlphaFoldDB" id="A0A6B3W0M0"/>
<gene>
    <name evidence="3" type="ORF">G4D64_14765</name>
    <name evidence="2" type="ORF">H1Z61_14810</name>
</gene>
<organism evidence="3 4">
    <name type="scientific">Bacillus aquiflavi</name>
    <dbReference type="NCBI Taxonomy" id="2672567"/>
    <lineage>
        <taxon>Bacteria</taxon>
        <taxon>Bacillati</taxon>
        <taxon>Bacillota</taxon>
        <taxon>Bacilli</taxon>
        <taxon>Bacillales</taxon>
        <taxon>Bacillaceae</taxon>
        <taxon>Bacillus</taxon>
    </lineage>
</organism>
<dbReference type="SUPFAM" id="SSF54001">
    <property type="entry name" value="Cysteine proteinases"/>
    <property type="match status" value="1"/>
</dbReference>
<dbReference type="InterPro" id="IPR038765">
    <property type="entry name" value="Papain-like_cys_pep_sf"/>
</dbReference>
<evidence type="ECO:0008006" key="6">
    <source>
        <dbReference type="Google" id="ProtNLM"/>
    </source>
</evidence>
<evidence type="ECO:0000313" key="3">
    <source>
        <dbReference type="EMBL" id="NEY82732.1"/>
    </source>
</evidence>
<evidence type="ECO:0000313" key="4">
    <source>
        <dbReference type="Proteomes" id="UP000472971"/>
    </source>
</evidence>
<keyword evidence="1" id="KW-0732">Signal</keyword>
<dbReference type="RefSeq" id="WP_163243131.1">
    <property type="nucleotide sequence ID" value="NZ_CP082780.1"/>
</dbReference>
<reference evidence="2 5" key="2">
    <citation type="submission" date="2020-07" db="EMBL/GenBank/DDBJ databases">
        <authorList>
            <person name="Feng H."/>
        </authorList>
    </citation>
    <scope>NUCLEOTIDE SEQUENCE [LARGE SCALE GENOMIC DNA]</scope>
    <source>
        <strain evidence="2">S-12</strain>
        <strain evidence="5">s-12</strain>
    </source>
</reference>
<name>A0A6B3W0M0_9BACI</name>
<sequence>MKKLAFLLSLLLIVVPTQGFAQSSSDNHVSKDQIDKILSIYQNVSKQEIMKEINQTSKALGISKGKVADQMYSELKEQQDLAAKEEPIRIASPGSGGTTVIDSSTKGNIFYETAATALIEHGHVGMYYTADTLVESVPSYGVRSLNRSNKKVGEGARIMTVSNTTSTEKNSSANWAYNRIGESYSYNFATNRLTSCTGDKNCSKLVWCAWKNVTGLDLDSNGGLGVYPKDIRDHSRVTAIKYY</sequence>
<evidence type="ECO:0000313" key="2">
    <source>
        <dbReference type="EMBL" id="MBA4538367.1"/>
    </source>
</evidence>
<dbReference type="EMBL" id="JACEIO010000042">
    <property type="protein sequence ID" value="MBA4538367.1"/>
    <property type="molecule type" value="Genomic_DNA"/>
</dbReference>
<evidence type="ECO:0000256" key="1">
    <source>
        <dbReference type="SAM" id="SignalP"/>
    </source>
</evidence>